<organism evidence="7 8">
    <name type="scientific">Pseudoalteromonas xiamenensis</name>
    <dbReference type="NCBI Taxonomy" id="882626"/>
    <lineage>
        <taxon>Bacteria</taxon>
        <taxon>Pseudomonadati</taxon>
        <taxon>Pseudomonadota</taxon>
        <taxon>Gammaproteobacteria</taxon>
        <taxon>Alteromonadales</taxon>
        <taxon>Pseudoalteromonadaceae</taxon>
        <taxon>Pseudoalteromonas</taxon>
    </lineage>
</organism>
<gene>
    <name evidence="7" type="ORF">J5O05_04300</name>
</gene>
<dbReference type="KEGG" id="pxi:J5O05_04300"/>
<protein>
    <submittedName>
        <fullName evidence="7">MipA/OmpV family protein</fullName>
    </submittedName>
</protein>
<evidence type="ECO:0000256" key="5">
    <source>
        <dbReference type="ARBA" id="ARBA00023237"/>
    </source>
</evidence>
<dbReference type="EMBL" id="CP072133">
    <property type="protein sequence ID" value="QTH72115.1"/>
    <property type="molecule type" value="Genomic_DNA"/>
</dbReference>
<keyword evidence="5" id="KW-0998">Cell outer membrane</keyword>
<evidence type="ECO:0000313" key="8">
    <source>
        <dbReference type="Proteomes" id="UP000664904"/>
    </source>
</evidence>
<dbReference type="Pfam" id="PF06629">
    <property type="entry name" value="MipA"/>
    <property type="match status" value="1"/>
</dbReference>
<dbReference type="AlphaFoldDB" id="A0A975HNE1"/>
<comment type="subcellular location">
    <subcellularLocation>
        <location evidence="1">Cell outer membrane</location>
    </subcellularLocation>
</comment>
<evidence type="ECO:0000256" key="2">
    <source>
        <dbReference type="ARBA" id="ARBA00005722"/>
    </source>
</evidence>
<feature type="chain" id="PRO_5037777528" evidence="6">
    <location>
        <begin position="21"/>
        <end position="277"/>
    </location>
</feature>
<evidence type="ECO:0000256" key="6">
    <source>
        <dbReference type="SAM" id="SignalP"/>
    </source>
</evidence>
<feature type="signal peptide" evidence="6">
    <location>
        <begin position="1"/>
        <end position="20"/>
    </location>
</feature>
<reference evidence="7" key="1">
    <citation type="submission" date="2021-03" db="EMBL/GenBank/DDBJ databases">
        <title>Complete Genome of Pseudoalteromonas xiamenensis STKMTI.2, a new potential marine bacterium producing anti-Vibrio compounds.</title>
        <authorList>
            <person name="Handayani D.P."/>
            <person name="Isnansetyo A."/>
            <person name="Istiqomah I."/>
            <person name="Jumina J."/>
        </authorList>
    </citation>
    <scope>NUCLEOTIDE SEQUENCE</scope>
    <source>
        <strain evidence="7">STKMTI.2</strain>
    </source>
</reference>
<dbReference type="Proteomes" id="UP000664904">
    <property type="component" value="Chromosome"/>
</dbReference>
<comment type="similarity">
    <text evidence="2">Belongs to the MipA/OmpV family.</text>
</comment>
<keyword evidence="8" id="KW-1185">Reference proteome</keyword>
<dbReference type="GO" id="GO:0009279">
    <property type="term" value="C:cell outer membrane"/>
    <property type="evidence" value="ECO:0007669"/>
    <property type="project" value="UniProtKB-SubCell"/>
</dbReference>
<evidence type="ECO:0000256" key="3">
    <source>
        <dbReference type="ARBA" id="ARBA00022729"/>
    </source>
</evidence>
<keyword evidence="4" id="KW-0472">Membrane</keyword>
<sequence length="277" mass="31785">MIQKYLLLVLSAFFSVAGFANQSDATQQEPQDGAFSWQLSFGVYGINMTMPKLAGDDSQYEGLTILSDVTIEYQNFYLDSKTGDFYGGSDIGYQLIVEPNWGVDVIYGNYQLEFDEYGYFEKDDVIPELKGIKKRRQDQSFGLSYYRTYGNFQTSLELVYDVFGPTNGWVAHAEATRNFELRNWDLWLNFGLNYYSSRFHNYYYGVSEEEATSFRPEHDAGDATSVFLQFELNRAISDSWVFSSGASFIIGDSSIKRSPIVETNYARVFFMGVKYVF</sequence>
<evidence type="ECO:0000313" key="7">
    <source>
        <dbReference type="EMBL" id="QTH72115.1"/>
    </source>
</evidence>
<dbReference type="PANTHER" id="PTHR38776">
    <property type="entry name" value="MLTA-INTERACTING PROTEIN-RELATED"/>
    <property type="match status" value="1"/>
</dbReference>
<keyword evidence="3 6" id="KW-0732">Signal</keyword>
<dbReference type="InterPro" id="IPR010583">
    <property type="entry name" value="MipA"/>
</dbReference>
<evidence type="ECO:0000256" key="4">
    <source>
        <dbReference type="ARBA" id="ARBA00023136"/>
    </source>
</evidence>
<name>A0A975HNE1_9GAMM</name>
<accession>A0A975HNE1</accession>
<evidence type="ECO:0000256" key="1">
    <source>
        <dbReference type="ARBA" id="ARBA00004442"/>
    </source>
</evidence>
<dbReference type="PANTHER" id="PTHR38776:SF1">
    <property type="entry name" value="MLTA-INTERACTING PROTEIN-RELATED"/>
    <property type="match status" value="1"/>
</dbReference>
<dbReference type="RefSeq" id="WP_208843737.1">
    <property type="nucleotide sequence ID" value="NZ_CP072133.1"/>
</dbReference>
<proteinExistence type="inferred from homology"/>